<feature type="region of interest" description="Disordered" evidence="1">
    <location>
        <begin position="1046"/>
        <end position="1076"/>
    </location>
</feature>
<evidence type="ECO:0000256" key="1">
    <source>
        <dbReference type="SAM" id="MobiDB-lite"/>
    </source>
</evidence>
<organism evidence="3">
    <name type="scientific">Selaginella moellendorffii</name>
    <name type="common">Spikemoss</name>
    <dbReference type="NCBI Taxonomy" id="88036"/>
    <lineage>
        <taxon>Eukaryota</taxon>
        <taxon>Viridiplantae</taxon>
        <taxon>Streptophyta</taxon>
        <taxon>Embryophyta</taxon>
        <taxon>Tracheophyta</taxon>
        <taxon>Lycopodiopsida</taxon>
        <taxon>Selaginellales</taxon>
        <taxon>Selaginellaceae</taxon>
        <taxon>Selaginella</taxon>
    </lineage>
</organism>
<protein>
    <submittedName>
        <fullName evidence="2">Uncharacterized protein</fullName>
    </submittedName>
</protein>
<dbReference type="EMBL" id="GL377687">
    <property type="protein sequence ID" value="EFJ07244.1"/>
    <property type="molecule type" value="Genomic_DNA"/>
</dbReference>
<feature type="compositionally biased region" description="Basic and acidic residues" evidence="1">
    <location>
        <begin position="1046"/>
        <end position="1070"/>
    </location>
</feature>
<dbReference type="InParanoid" id="D8T805"/>
<proteinExistence type="predicted"/>
<name>D8T805_SELML</name>
<dbReference type="eggNOG" id="ENOG502S9TV">
    <property type="taxonomic scope" value="Eukaryota"/>
</dbReference>
<dbReference type="PANTHER" id="PTHR33266">
    <property type="entry name" value="CHROMOSOME 15, WHOLE GENOME SHOTGUN SEQUENCE"/>
    <property type="match status" value="1"/>
</dbReference>
<dbReference type="PANTHER" id="PTHR33266:SF1">
    <property type="entry name" value="F-BOX DOMAIN-CONTAINING PROTEIN"/>
    <property type="match status" value="1"/>
</dbReference>
<dbReference type="HOGENOM" id="CLU_010175_0_0_1"/>
<gene>
    <name evidence="2" type="ORF">SELMODRAFT_430001</name>
</gene>
<reference evidence="2 3" key="1">
    <citation type="journal article" date="2011" name="Science">
        <title>The Selaginella genome identifies genetic changes associated with the evolution of vascular plants.</title>
        <authorList>
            <person name="Banks J.A."/>
            <person name="Nishiyama T."/>
            <person name="Hasebe M."/>
            <person name="Bowman J.L."/>
            <person name="Gribskov M."/>
            <person name="dePamphilis C."/>
            <person name="Albert V.A."/>
            <person name="Aono N."/>
            <person name="Aoyama T."/>
            <person name="Ambrose B.A."/>
            <person name="Ashton N.W."/>
            <person name="Axtell M.J."/>
            <person name="Barker E."/>
            <person name="Barker M.S."/>
            <person name="Bennetzen J.L."/>
            <person name="Bonawitz N.D."/>
            <person name="Chapple C."/>
            <person name="Cheng C."/>
            <person name="Correa L.G."/>
            <person name="Dacre M."/>
            <person name="DeBarry J."/>
            <person name="Dreyer I."/>
            <person name="Elias M."/>
            <person name="Engstrom E.M."/>
            <person name="Estelle M."/>
            <person name="Feng L."/>
            <person name="Finet C."/>
            <person name="Floyd S.K."/>
            <person name="Frommer W.B."/>
            <person name="Fujita T."/>
            <person name="Gramzow L."/>
            <person name="Gutensohn M."/>
            <person name="Harholt J."/>
            <person name="Hattori M."/>
            <person name="Heyl A."/>
            <person name="Hirai T."/>
            <person name="Hiwatashi Y."/>
            <person name="Ishikawa M."/>
            <person name="Iwata M."/>
            <person name="Karol K.G."/>
            <person name="Koehler B."/>
            <person name="Kolukisaoglu U."/>
            <person name="Kubo M."/>
            <person name="Kurata T."/>
            <person name="Lalonde S."/>
            <person name="Li K."/>
            <person name="Li Y."/>
            <person name="Litt A."/>
            <person name="Lyons E."/>
            <person name="Manning G."/>
            <person name="Maruyama T."/>
            <person name="Michael T.P."/>
            <person name="Mikami K."/>
            <person name="Miyazaki S."/>
            <person name="Morinaga S."/>
            <person name="Murata T."/>
            <person name="Mueller-Roeber B."/>
            <person name="Nelson D.R."/>
            <person name="Obara M."/>
            <person name="Oguri Y."/>
            <person name="Olmstead R.G."/>
            <person name="Onodera N."/>
            <person name="Petersen B.L."/>
            <person name="Pils B."/>
            <person name="Prigge M."/>
            <person name="Rensing S.A."/>
            <person name="Riano-Pachon D.M."/>
            <person name="Roberts A.W."/>
            <person name="Sato Y."/>
            <person name="Scheller H.V."/>
            <person name="Schulz B."/>
            <person name="Schulz C."/>
            <person name="Shakirov E.V."/>
            <person name="Shibagaki N."/>
            <person name="Shinohara N."/>
            <person name="Shippen D.E."/>
            <person name="Soerensen I."/>
            <person name="Sotooka R."/>
            <person name="Sugimoto N."/>
            <person name="Sugita M."/>
            <person name="Sumikawa N."/>
            <person name="Tanurdzic M."/>
            <person name="Theissen G."/>
            <person name="Ulvskov P."/>
            <person name="Wakazuki S."/>
            <person name="Weng J.K."/>
            <person name="Willats W.W."/>
            <person name="Wipf D."/>
            <person name="Wolf P.G."/>
            <person name="Yang L."/>
            <person name="Zimmer A.D."/>
            <person name="Zhu Q."/>
            <person name="Mitros T."/>
            <person name="Hellsten U."/>
            <person name="Loque D."/>
            <person name="Otillar R."/>
            <person name="Salamov A."/>
            <person name="Schmutz J."/>
            <person name="Shapiro H."/>
            <person name="Lindquist E."/>
            <person name="Lucas S."/>
            <person name="Rokhsar D."/>
            <person name="Grigoriev I.V."/>
        </authorList>
    </citation>
    <scope>NUCLEOTIDE SEQUENCE [LARGE SCALE GENOMIC DNA]</scope>
</reference>
<accession>D8T805</accession>
<dbReference type="AlphaFoldDB" id="D8T805"/>
<sequence>MRMNMRAIPLAVSISRKSSGSIRYWEMFFASFLLLMKKFAKELSHIWTANVFQLKMALEYLQPAFGGWKTQVHVIDNELCIHNPHVPITNPDRKCNYKNYIEVCYDSLIIQTKVCKNKEEVVKQLRYYSRLLVTALPVYVIQEYARLSMTSLPGSSFSYAGSLLMTTPGRSVTGMELSEQAGRIHLHCPKEVKPFKRLHSRQVSTQWAMWTQRKADTRWTKILMMKRGLMESVCDDGEERLRDLCGPDYERLQRQGYSASRLWTADVDEVFALFPGNPHLACRIYKLFNLEARSSKIMDLVAKKETRDPKLLQWIKERLEYVSYEWLRQCERLLMQKPIENTRPDRDRLWHEINTKVAMKSLRREYVGEAHKILYKELCKLRNECSKNEHYSCYTSIVQGSGTGKTRGVMQMSRLGVYICYCSTAAANSSACPPRTGELANQLSRTNSELEMALYFKAWLFVLHETVKGEKMSSVQWMDSQMDSSSIAEAVHKKWLELINSRAVEEISESPDDRNENLLQREFENLKDVLPEEGEVQVLFVFDEGRGLLPNGESTFGMAQSPFYQMRRVARAFFTHKKYFAVVIDTMGSISNLQHEDQSRKANILGRHEDQSRKANILGLRLLRPIHQVVNMDLVPRTTDLSPAQLFRYGRPLWSSRLDSNPNVWSLLDLAEAKLVGVLHGDFQGQAVDVCGSTGRVQMAESQALALLSASAGLEICPRSAQSQLLVASHMSILTFISLDRTRVHISQPVEPVVSEAAARILNRKSGEPLEVALGLFLNGCYNGYVDAGHRGEFIVKLILLQACWSLYKGDYYLRRIPLRDYIGRLLGWEEAQVDEACSGLDESAAVFFNSFMLVKQGQLTPEILAAAFMRGCAIMYKANNNVRGYDIVIPVWTSLGMTALLVSVKNSRKCGWLNKASTTVLRPRLMQVSGIEIKVVTVLINVQEPNLKEPVPPKLWKKDEMHKSYLQGDEAYGKKTEPVAHITVYGLERNFRFLGAKTKRLLAELSIAVPDTEVEAGKQSEEAKSWLHLLLPDMYKLPIPNVSDIKELGDPRQKRPIDATEKFADDLQQKRPKVA</sequence>
<dbReference type="KEGG" id="smo:SELMODRAFT_430001"/>
<evidence type="ECO:0000313" key="3">
    <source>
        <dbReference type="Proteomes" id="UP000001514"/>
    </source>
</evidence>
<dbReference type="Gramene" id="EFJ07244">
    <property type="protein sequence ID" value="EFJ07244"/>
    <property type="gene ID" value="SELMODRAFT_430001"/>
</dbReference>
<keyword evidence="3" id="KW-1185">Reference proteome</keyword>
<dbReference type="Proteomes" id="UP000001514">
    <property type="component" value="Unassembled WGS sequence"/>
</dbReference>
<evidence type="ECO:0000313" key="2">
    <source>
        <dbReference type="EMBL" id="EFJ07244.1"/>
    </source>
</evidence>
<dbReference type="STRING" id="88036.D8T805"/>